<dbReference type="OrthoDB" id="190846at2759"/>
<organism evidence="1 2">
    <name type="scientific">Apolygus lucorum</name>
    <name type="common">Small green plant bug</name>
    <name type="synonym">Lygocoris lucorum</name>
    <dbReference type="NCBI Taxonomy" id="248454"/>
    <lineage>
        <taxon>Eukaryota</taxon>
        <taxon>Metazoa</taxon>
        <taxon>Ecdysozoa</taxon>
        <taxon>Arthropoda</taxon>
        <taxon>Hexapoda</taxon>
        <taxon>Insecta</taxon>
        <taxon>Pterygota</taxon>
        <taxon>Neoptera</taxon>
        <taxon>Paraneoptera</taxon>
        <taxon>Hemiptera</taxon>
        <taxon>Heteroptera</taxon>
        <taxon>Panheteroptera</taxon>
        <taxon>Cimicomorpha</taxon>
        <taxon>Miridae</taxon>
        <taxon>Mirini</taxon>
        <taxon>Apolygus</taxon>
    </lineage>
</organism>
<dbReference type="GO" id="GO:0006629">
    <property type="term" value="P:lipid metabolic process"/>
    <property type="evidence" value="ECO:0007669"/>
    <property type="project" value="InterPro"/>
</dbReference>
<dbReference type="SUPFAM" id="SSF53474">
    <property type="entry name" value="alpha/beta-Hydrolases"/>
    <property type="match status" value="1"/>
</dbReference>
<dbReference type="InterPro" id="IPR029058">
    <property type="entry name" value="AB_hydrolase_fold"/>
</dbReference>
<protein>
    <submittedName>
        <fullName evidence="1">Uncharacterized protein</fullName>
    </submittedName>
</protein>
<keyword evidence="2" id="KW-1185">Reference proteome</keyword>
<dbReference type="Gene3D" id="3.40.50.1820">
    <property type="entry name" value="alpha/beta hydrolase"/>
    <property type="match status" value="2"/>
</dbReference>
<dbReference type="GO" id="GO:0008374">
    <property type="term" value="F:O-acyltransferase activity"/>
    <property type="evidence" value="ECO:0007669"/>
    <property type="project" value="InterPro"/>
</dbReference>
<evidence type="ECO:0000313" key="2">
    <source>
        <dbReference type="Proteomes" id="UP000466442"/>
    </source>
</evidence>
<name>A0A6A4JTD1_APOLU</name>
<dbReference type="EMBL" id="WIXP02000002">
    <property type="protein sequence ID" value="KAF6214997.1"/>
    <property type="molecule type" value="Genomic_DNA"/>
</dbReference>
<comment type="caution">
    <text evidence="1">The sequence shown here is derived from an EMBL/GenBank/DDBJ whole genome shotgun (WGS) entry which is preliminary data.</text>
</comment>
<proteinExistence type="predicted"/>
<dbReference type="PANTHER" id="PTHR11440">
    <property type="entry name" value="LECITHIN-CHOLESTEROL ACYLTRANSFERASE-RELATED"/>
    <property type="match status" value="1"/>
</dbReference>
<dbReference type="Pfam" id="PF02450">
    <property type="entry name" value="LCAT"/>
    <property type="match status" value="2"/>
</dbReference>
<evidence type="ECO:0000313" key="1">
    <source>
        <dbReference type="EMBL" id="KAF6214997.1"/>
    </source>
</evidence>
<sequence>MHPIILLALFSYIMMSISAFIYPPLILVPGMSDSQIEAKVAPPLSFNFLRYCDYIQWLTALLNPNTYFIIYWNAWLWLPFLNKCTVYFLRLNYNNVTRKAEDSPQIQTRVVGFGDPYWIEWYDYEWTTDWLPFFGIDSYYRTLAVALKSLGYTRNVSLRGAPYDFRKGLSESREYFNKLKILVEDTYKINGNKQVVLVTHSYGGTMVLSFLRAQTQKWKDKYIKSMISLAGVIGGSVMTIKEYILGDWLSYSSSKRIDNDIIKLSRSFPSTANLMPIQELWGNEVLVSRPQKNYSCSNIKELYEDLNDPNGYEMWKDQQPFVSLEPPGVEFHCFYSTTDKDMTAEKLVYDYEYYFPQKPRIEMGPGDTYVNLRSLDYCKKWKKQQRQAVYVKHFFNMTHVQILHNQGSVDYVTQVLRGYAKKIEI</sequence>
<accession>A0A6A4JTD1</accession>
<dbReference type="AlphaFoldDB" id="A0A6A4JTD1"/>
<dbReference type="Proteomes" id="UP000466442">
    <property type="component" value="Unassembled WGS sequence"/>
</dbReference>
<gene>
    <name evidence="1" type="ORF">GE061_009745</name>
</gene>
<dbReference type="InterPro" id="IPR003386">
    <property type="entry name" value="LACT/PDAT_acylTrfase"/>
</dbReference>
<reference evidence="1" key="1">
    <citation type="journal article" date="2021" name="Mol. Ecol. Resour.">
        <title>Apolygus lucorum genome provides insights into omnivorousness and mesophyll feeding.</title>
        <authorList>
            <person name="Liu Y."/>
            <person name="Liu H."/>
            <person name="Wang H."/>
            <person name="Huang T."/>
            <person name="Liu B."/>
            <person name="Yang B."/>
            <person name="Yin L."/>
            <person name="Li B."/>
            <person name="Zhang Y."/>
            <person name="Zhang S."/>
            <person name="Jiang F."/>
            <person name="Zhang X."/>
            <person name="Ren Y."/>
            <person name="Wang B."/>
            <person name="Wang S."/>
            <person name="Lu Y."/>
            <person name="Wu K."/>
            <person name="Fan W."/>
            <person name="Wang G."/>
        </authorList>
    </citation>
    <scope>NUCLEOTIDE SEQUENCE</scope>
    <source>
        <strain evidence="1">12Hb</strain>
    </source>
</reference>